<feature type="domain" description="Dienelactone hydrolase" evidence="2">
    <location>
        <begin position="18"/>
        <end position="247"/>
    </location>
</feature>
<protein>
    <submittedName>
        <fullName evidence="3">Dienelactone hydrolase family protein</fullName>
    </submittedName>
</protein>
<keyword evidence="3" id="KW-0378">Hydrolase</keyword>
<reference evidence="4" key="1">
    <citation type="journal article" date="2019" name="Int. J. Syst. Evol. Microbiol.">
        <title>The Global Catalogue of Microorganisms (GCM) 10K type strain sequencing project: providing services to taxonomists for standard genome sequencing and annotation.</title>
        <authorList>
            <consortium name="The Broad Institute Genomics Platform"/>
            <consortium name="The Broad Institute Genome Sequencing Center for Infectious Disease"/>
            <person name="Wu L."/>
            <person name="Ma J."/>
        </authorList>
    </citation>
    <scope>NUCLEOTIDE SEQUENCE [LARGE SCALE GENOMIC DNA]</scope>
    <source>
        <strain evidence="4">JCM 17979</strain>
    </source>
</reference>
<gene>
    <name evidence="3" type="ORF">GCM10023200_42410</name>
</gene>
<comment type="caution">
    <text evidence="3">The sequence shown here is derived from an EMBL/GenBank/DDBJ whole genome shotgun (WGS) entry which is preliminary data.</text>
</comment>
<evidence type="ECO:0000256" key="1">
    <source>
        <dbReference type="SAM" id="MobiDB-lite"/>
    </source>
</evidence>
<evidence type="ECO:0000313" key="3">
    <source>
        <dbReference type="EMBL" id="GAA4801108.1"/>
    </source>
</evidence>
<sequence>MTPTRTETIPLVDETQLRVTIGEPDGAVRGGVVVLHESRGVTSRTQAIVEALAGEGWLAIAPHLYHRDDPGIDEHTGDDEAADRGAAAVTGESVLADSDAAFGMLADRGVTSDRMAVLGFDLGATAALVVAAQRSLGAVVTVSAAGVAEPLASGLPALLDVVGELTCPWLGLYGERGDPVDPAEVDRLRAAAHASGRVVDVVVYPSREHRFDADEQAGVQPDPLDEGSAEATKMEARSRVLNWLDAHLR</sequence>
<dbReference type="Proteomes" id="UP001500928">
    <property type="component" value="Unassembled WGS sequence"/>
</dbReference>
<name>A0ABP9BWJ8_9PSEU</name>
<dbReference type="PANTHER" id="PTHR46623">
    <property type="entry name" value="CARBOXYMETHYLENEBUTENOLIDASE-RELATED"/>
    <property type="match status" value="1"/>
</dbReference>
<proteinExistence type="predicted"/>
<dbReference type="GO" id="GO:0016787">
    <property type="term" value="F:hydrolase activity"/>
    <property type="evidence" value="ECO:0007669"/>
    <property type="project" value="UniProtKB-KW"/>
</dbReference>
<dbReference type="InterPro" id="IPR002925">
    <property type="entry name" value="Dienelactn_hydro"/>
</dbReference>
<dbReference type="Pfam" id="PF01738">
    <property type="entry name" value="DLH"/>
    <property type="match status" value="1"/>
</dbReference>
<dbReference type="SUPFAM" id="SSF53474">
    <property type="entry name" value="alpha/beta-Hydrolases"/>
    <property type="match status" value="1"/>
</dbReference>
<dbReference type="InterPro" id="IPR051049">
    <property type="entry name" value="Dienelactone_hydrolase-like"/>
</dbReference>
<evidence type="ECO:0000259" key="2">
    <source>
        <dbReference type="Pfam" id="PF01738"/>
    </source>
</evidence>
<evidence type="ECO:0000313" key="4">
    <source>
        <dbReference type="Proteomes" id="UP001500928"/>
    </source>
</evidence>
<dbReference type="InterPro" id="IPR029058">
    <property type="entry name" value="AB_hydrolase_fold"/>
</dbReference>
<dbReference type="EMBL" id="BAABHO010000039">
    <property type="protein sequence ID" value="GAA4801108.1"/>
    <property type="molecule type" value="Genomic_DNA"/>
</dbReference>
<dbReference type="RefSeq" id="WP_345419886.1">
    <property type="nucleotide sequence ID" value="NZ_BAABHO010000039.1"/>
</dbReference>
<dbReference type="Gene3D" id="3.40.50.1820">
    <property type="entry name" value="alpha/beta hydrolase"/>
    <property type="match status" value="1"/>
</dbReference>
<organism evidence="3 4">
    <name type="scientific">Actinomycetospora chlora</name>
    <dbReference type="NCBI Taxonomy" id="663608"/>
    <lineage>
        <taxon>Bacteria</taxon>
        <taxon>Bacillati</taxon>
        <taxon>Actinomycetota</taxon>
        <taxon>Actinomycetes</taxon>
        <taxon>Pseudonocardiales</taxon>
        <taxon>Pseudonocardiaceae</taxon>
        <taxon>Actinomycetospora</taxon>
    </lineage>
</organism>
<dbReference type="PANTHER" id="PTHR46623:SF6">
    <property type="entry name" value="ALPHA_BETA-HYDROLASES SUPERFAMILY PROTEIN"/>
    <property type="match status" value="1"/>
</dbReference>
<keyword evidence="4" id="KW-1185">Reference proteome</keyword>
<feature type="region of interest" description="Disordered" evidence="1">
    <location>
        <begin position="212"/>
        <end position="233"/>
    </location>
</feature>
<accession>A0ABP9BWJ8</accession>